<protein>
    <recommendedName>
        <fullName evidence="9">Auxin efflux carrier</fullName>
    </recommendedName>
</protein>
<dbReference type="Proteomes" id="UP000235672">
    <property type="component" value="Unassembled WGS sequence"/>
</dbReference>
<keyword evidence="3 6" id="KW-1133">Transmembrane helix</keyword>
<dbReference type="PANTHER" id="PTHR31794:SF4">
    <property type="entry name" value="AUXIN EFFLUX TRANSPORTER FAMILY PROTEIN (EUROFUNG)"/>
    <property type="match status" value="1"/>
</dbReference>
<evidence type="ECO:0000256" key="2">
    <source>
        <dbReference type="ARBA" id="ARBA00022692"/>
    </source>
</evidence>
<feature type="transmembrane region" description="Helical" evidence="6">
    <location>
        <begin position="295"/>
        <end position="314"/>
    </location>
</feature>
<proteinExistence type="predicted"/>
<accession>A0A2J6PU51</accession>
<keyword evidence="8" id="KW-1185">Reference proteome</keyword>
<dbReference type="OrthoDB" id="191139at2759"/>
<dbReference type="Pfam" id="PF03547">
    <property type="entry name" value="Mem_trans"/>
    <property type="match status" value="1"/>
</dbReference>
<dbReference type="EMBL" id="KZ613499">
    <property type="protein sequence ID" value="PMD17568.1"/>
    <property type="molecule type" value="Genomic_DNA"/>
</dbReference>
<organism evidence="7 8">
    <name type="scientific">Hyaloscypha hepaticicola</name>
    <dbReference type="NCBI Taxonomy" id="2082293"/>
    <lineage>
        <taxon>Eukaryota</taxon>
        <taxon>Fungi</taxon>
        <taxon>Dikarya</taxon>
        <taxon>Ascomycota</taxon>
        <taxon>Pezizomycotina</taxon>
        <taxon>Leotiomycetes</taxon>
        <taxon>Helotiales</taxon>
        <taxon>Hyaloscyphaceae</taxon>
        <taxon>Hyaloscypha</taxon>
    </lineage>
</organism>
<dbReference type="STRING" id="1745343.A0A2J6PU51"/>
<feature type="transmembrane region" description="Helical" evidence="6">
    <location>
        <begin position="50"/>
        <end position="77"/>
    </location>
</feature>
<feature type="transmembrane region" description="Helical" evidence="6">
    <location>
        <begin position="326"/>
        <end position="351"/>
    </location>
</feature>
<dbReference type="PANTHER" id="PTHR31794">
    <property type="entry name" value="AUXIN EFFLUX TRANSPORTER FAMILY PROTEIN (EUROFUNG)"/>
    <property type="match status" value="1"/>
</dbReference>
<feature type="region of interest" description="Disordered" evidence="5">
    <location>
        <begin position="156"/>
        <end position="208"/>
    </location>
</feature>
<feature type="transmembrane region" description="Helical" evidence="6">
    <location>
        <begin position="243"/>
        <end position="263"/>
    </location>
</feature>
<evidence type="ECO:0000256" key="3">
    <source>
        <dbReference type="ARBA" id="ARBA00022989"/>
    </source>
</evidence>
<feature type="transmembrane region" description="Helical" evidence="6">
    <location>
        <begin position="396"/>
        <end position="419"/>
    </location>
</feature>
<evidence type="ECO:0000256" key="5">
    <source>
        <dbReference type="SAM" id="MobiDB-lite"/>
    </source>
</evidence>
<gene>
    <name evidence="7" type="ORF">NA56DRAFT_728739</name>
</gene>
<evidence type="ECO:0000313" key="7">
    <source>
        <dbReference type="EMBL" id="PMD17568.1"/>
    </source>
</evidence>
<comment type="subcellular location">
    <subcellularLocation>
        <location evidence="1">Membrane</location>
        <topology evidence="1">Multi-pass membrane protein</topology>
    </subcellularLocation>
</comment>
<feature type="transmembrane region" description="Helical" evidence="6">
    <location>
        <begin position="363"/>
        <end position="384"/>
    </location>
</feature>
<dbReference type="InterPro" id="IPR004776">
    <property type="entry name" value="Mem_transp_PIN-like"/>
</dbReference>
<dbReference type="AlphaFoldDB" id="A0A2J6PU51"/>
<evidence type="ECO:0000256" key="4">
    <source>
        <dbReference type="ARBA" id="ARBA00023136"/>
    </source>
</evidence>
<evidence type="ECO:0008006" key="9">
    <source>
        <dbReference type="Google" id="ProtNLM"/>
    </source>
</evidence>
<feature type="compositionally biased region" description="Basic and acidic residues" evidence="5">
    <location>
        <begin position="195"/>
        <end position="204"/>
    </location>
</feature>
<evidence type="ECO:0000256" key="1">
    <source>
        <dbReference type="ARBA" id="ARBA00004141"/>
    </source>
</evidence>
<keyword evidence="2 6" id="KW-0812">Transmembrane</keyword>
<name>A0A2J6PU51_9HELO</name>
<dbReference type="GO" id="GO:0016020">
    <property type="term" value="C:membrane"/>
    <property type="evidence" value="ECO:0007669"/>
    <property type="project" value="UniProtKB-SubCell"/>
</dbReference>
<sequence length="427" mass="46383">MPHVILPSFLGALQASLAVLLTISYGAVASRFNLLKESSSRDISKTCVRLFLPALMITNVIWALVYTLSSMALGWLLKRVFKFPAWTVPAICFNNTTALPLLLIQSLETSGILKDFTMGEGDTSSAAASRAKSYFLAAAMIGNSLTFAIGPKLLDDEETPDEYHDQQQNGGHKHANGDWESDEEHANPINGSGRTAEEQEEHVNETTTLLPDPIARRSGDIIHEVSEGSNPLSWAQIRKCLTFAWSFLNAPLIGALVGTVLGLTPPLHRAFFNEPHQGGIFKAWLTSSVKNIGDLFAALQLVVVGAKLSGSLLKMKKGEASGQVKVIPMLSIFFIRFIMWPIISIMVVYFLASKTNLLDEDPILWFVMMLIPTGPSATKLTALADVSGAEEDEKMSIAKFITISYAVSPVICFAVVGSLKASLAIKQ</sequence>
<reference evidence="7 8" key="1">
    <citation type="submission" date="2016-05" db="EMBL/GenBank/DDBJ databases">
        <title>A degradative enzymes factory behind the ericoid mycorrhizal symbiosis.</title>
        <authorList>
            <consortium name="DOE Joint Genome Institute"/>
            <person name="Martino E."/>
            <person name="Morin E."/>
            <person name="Grelet G."/>
            <person name="Kuo A."/>
            <person name="Kohler A."/>
            <person name="Daghino S."/>
            <person name="Barry K."/>
            <person name="Choi C."/>
            <person name="Cichocki N."/>
            <person name="Clum A."/>
            <person name="Copeland A."/>
            <person name="Hainaut M."/>
            <person name="Haridas S."/>
            <person name="Labutti K."/>
            <person name="Lindquist E."/>
            <person name="Lipzen A."/>
            <person name="Khouja H.-R."/>
            <person name="Murat C."/>
            <person name="Ohm R."/>
            <person name="Olson A."/>
            <person name="Spatafora J."/>
            <person name="Veneault-Fourrey C."/>
            <person name="Henrissat B."/>
            <person name="Grigoriev I."/>
            <person name="Martin F."/>
            <person name="Perotto S."/>
        </authorList>
    </citation>
    <scope>NUCLEOTIDE SEQUENCE [LARGE SCALE GENOMIC DNA]</scope>
    <source>
        <strain evidence="7 8">UAMH 7357</strain>
    </source>
</reference>
<dbReference type="GO" id="GO:0005783">
    <property type="term" value="C:endoplasmic reticulum"/>
    <property type="evidence" value="ECO:0007669"/>
    <property type="project" value="TreeGrafter"/>
</dbReference>
<dbReference type="GO" id="GO:0055085">
    <property type="term" value="P:transmembrane transport"/>
    <property type="evidence" value="ECO:0007669"/>
    <property type="project" value="InterPro"/>
</dbReference>
<evidence type="ECO:0000256" key="6">
    <source>
        <dbReference type="SAM" id="Phobius"/>
    </source>
</evidence>
<keyword evidence="4 6" id="KW-0472">Membrane</keyword>
<evidence type="ECO:0000313" key="8">
    <source>
        <dbReference type="Proteomes" id="UP000235672"/>
    </source>
</evidence>